<organism evidence="7 8">
    <name type="scientific">Rhizopogon vesiculosus</name>
    <dbReference type="NCBI Taxonomy" id="180088"/>
    <lineage>
        <taxon>Eukaryota</taxon>
        <taxon>Fungi</taxon>
        <taxon>Dikarya</taxon>
        <taxon>Basidiomycota</taxon>
        <taxon>Agaricomycotina</taxon>
        <taxon>Agaricomycetes</taxon>
        <taxon>Agaricomycetidae</taxon>
        <taxon>Boletales</taxon>
        <taxon>Suillineae</taxon>
        <taxon>Rhizopogonaceae</taxon>
        <taxon>Rhizopogon</taxon>
    </lineage>
</organism>
<dbReference type="PROSITE" id="PS00141">
    <property type="entry name" value="ASP_PROTEASE"/>
    <property type="match status" value="2"/>
</dbReference>
<keyword evidence="8" id="KW-1185">Reference proteome</keyword>
<dbReference type="PROSITE" id="PS51767">
    <property type="entry name" value="PEPTIDASE_A1"/>
    <property type="match status" value="1"/>
</dbReference>
<comment type="caution">
    <text evidence="7">The sequence shown here is derived from an EMBL/GenBank/DDBJ whole genome shotgun (WGS) entry which is preliminary data.</text>
</comment>
<dbReference type="InterPro" id="IPR033121">
    <property type="entry name" value="PEPTIDASE_A1"/>
</dbReference>
<sequence>MANTKRLDHRSDSSQRIRLRLQRGLHKDHSVLLSDISVASIQEYVYLVQMDIGGQSFWMTFDTGSSDLWVASSDCSNSDCQGVMRYSSSLSRTLTLLDQSFRLTYLMGSALGTVGTETVTLGPYEISSQMLALANQTSGLGLSSNGNSGILGLAFPLAASIPLTSGTPVLNNLFAHLDDQHRFFAFKLGRNESRDVSYSDSSIAVGGLDSSLTNDTSQFVFTSVFASAGEEYDFWKLPIQEITINSQILPLSSSLIRGALSPIAVLDTGTTLILGPTEDVDAFWNAIGTGASTRFNQQTQTWQVRCERAVDIRITLGNSDNARDYPLHPEDVNWAEDGVRDGWCTGGIQANDAVTSGDWILGGMFLRNVYVIHQGATNSAPPMIGLLSMTNPSTALAEFISSRGADPAPPPFMRRAGFSATKMRDAIATCVTCFDFIGIRGTKQNSNHVLDFAENIAASNFGYWQLQQ</sequence>
<keyword evidence="5" id="KW-0378">Hydrolase</keyword>
<keyword evidence="5" id="KW-0645">Protease</keyword>
<accession>A0A1J8Q8W2</accession>
<keyword evidence="2 5" id="KW-0064">Aspartyl protease</keyword>
<dbReference type="OrthoDB" id="15189at2759"/>
<dbReference type="InterPro" id="IPR034164">
    <property type="entry name" value="Pepsin-like_dom"/>
</dbReference>
<evidence type="ECO:0000256" key="1">
    <source>
        <dbReference type="ARBA" id="ARBA00007447"/>
    </source>
</evidence>
<protein>
    <recommendedName>
        <fullName evidence="6">Peptidase A1 domain-containing protein</fullName>
    </recommendedName>
</protein>
<dbReference type="Proteomes" id="UP000183567">
    <property type="component" value="Unassembled WGS sequence"/>
</dbReference>
<dbReference type="EMBL" id="LVVM01002017">
    <property type="protein sequence ID" value="OJA17437.1"/>
    <property type="molecule type" value="Genomic_DNA"/>
</dbReference>
<evidence type="ECO:0000259" key="6">
    <source>
        <dbReference type="PROSITE" id="PS51767"/>
    </source>
</evidence>
<dbReference type="PRINTS" id="PR00792">
    <property type="entry name" value="PEPSIN"/>
</dbReference>
<dbReference type="InterPro" id="IPR001461">
    <property type="entry name" value="Aspartic_peptidase_A1"/>
</dbReference>
<name>A0A1J8Q8W2_9AGAM</name>
<dbReference type="Gene3D" id="2.40.70.10">
    <property type="entry name" value="Acid Proteases"/>
    <property type="match status" value="2"/>
</dbReference>
<proteinExistence type="inferred from homology"/>
<dbReference type="SUPFAM" id="SSF50630">
    <property type="entry name" value="Acid proteases"/>
    <property type="match status" value="1"/>
</dbReference>
<evidence type="ECO:0000313" key="7">
    <source>
        <dbReference type="EMBL" id="OJA17437.1"/>
    </source>
</evidence>
<feature type="domain" description="Peptidase A1" evidence="6">
    <location>
        <begin position="46"/>
        <end position="387"/>
    </location>
</feature>
<dbReference type="AlphaFoldDB" id="A0A1J8Q8W2"/>
<dbReference type="GO" id="GO:0004190">
    <property type="term" value="F:aspartic-type endopeptidase activity"/>
    <property type="evidence" value="ECO:0007669"/>
    <property type="project" value="UniProtKB-KW"/>
</dbReference>
<dbReference type="PANTHER" id="PTHR47966:SF57">
    <property type="entry name" value="PEPTIDASE A1 DOMAIN-CONTAINING PROTEIN"/>
    <property type="match status" value="1"/>
</dbReference>
<evidence type="ECO:0000313" key="8">
    <source>
        <dbReference type="Proteomes" id="UP000183567"/>
    </source>
</evidence>
<feature type="active site" evidence="3">
    <location>
        <position position="62"/>
    </location>
</feature>
<evidence type="ECO:0000256" key="3">
    <source>
        <dbReference type="PIRSR" id="PIRSR601461-1"/>
    </source>
</evidence>
<dbReference type="InterPro" id="IPR001969">
    <property type="entry name" value="Aspartic_peptidase_AS"/>
</dbReference>
<evidence type="ECO:0000256" key="5">
    <source>
        <dbReference type="RuleBase" id="RU000454"/>
    </source>
</evidence>
<keyword evidence="4" id="KW-1015">Disulfide bond</keyword>
<gene>
    <name evidence="7" type="ORF">AZE42_04818</name>
</gene>
<dbReference type="Pfam" id="PF00026">
    <property type="entry name" value="Asp"/>
    <property type="match status" value="1"/>
</dbReference>
<comment type="similarity">
    <text evidence="1 5">Belongs to the peptidase A1 family.</text>
</comment>
<feature type="disulfide bond" evidence="4">
    <location>
        <begin position="75"/>
        <end position="80"/>
    </location>
</feature>
<dbReference type="CDD" id="cd05471">
    <property type="entry name" value="pepsin_like"/>
    <property type="match status" value="1"/>
</dbReference>
<feature type="active site" evidence="3">
    <location>
        <position position="267"/>
    </location>
</feature>
<dbReference type="PANTHER" id="PTHR47966">
    <property type="entry name" value="BETA-SITE APP-CLEAVING ENZYME, ISOFORM A-RELATED"/>
    <property type="match status" value="1"/>
</dbReference>
<reference evidence="7 8" key="1">
    <citation type="submission" date="2016-03" db="EMBL/GenBank/DDBJ databases">
        <title>Comparative genomics of the ectomycorrhizal sister species Rhizopogon vinicolor and Rhizopogon vesiculosus (Basidiomycota: Boletales) reveals a divergence of the mating type B locus.</title>
        <authorList>
            <person name="Mujic A.B."/>
            <person name="Kuo A."/>
            <person name="Tritt A."/>
            <person name="Lipzen A."/>
            <person name="Chen C."/>
            <person name="Johnson J."/>
            <person name="Sharma A."/>
            <person name="Barry K."/>
            <person name="Grigoriev I.V."/>
            <person name="Spatafora J.W."/>
        </authorList>
    </citation>
    <scope>NUCLEOTIDE SEQUENCE [LARGE SCALE GENOMIC DNA]</scope>
    <source>
        <strain evidence="7 8">AM-OR11-056</strain>
    </source>
</reference>
<dbReference type="InterPro" id="IPR021109">
    <property type="entry name" value="Peptidase_aspartic_dom_sf"/>
</dbReference>
<evidence type="ECO:0000256" key="2">
    <source>
        <dbReference type="ARBA" id="ARBA00022750"/>
    </source>
</evidence>
<dbReference type="GO" id="GO:0006508">
    <property type="term" value="P:proteolysis"/>
    <property type="evidence" value="ECO:0007669"/>
    <property type="project" value="UniProtKB-KW"/>
</dbReference>
<evidence type="ECO:0000256" key="4">
    <source>
        <dbReference type="PIRSR" id="PIRSR601461-2"/>
    </source>
</evidence>